<evidence type="ECO:0000259" key="1">
    <source>
        <dbReference type="Pfam" id="PF14279"/>
    </source>
</evidence>
<gene>
    <name evidence="2" type="ORF">SAMN06265370_102330</name>
</gene>
<keyword evidence="2" id="KW-0540">Nuclease</keyword>
<dbReference type="InterPro" id="IPR029471">
    <property type="entry name" value="HNH_5"/>
</dbReference>
<dbReference type="Gene3D" id="1.10.30.50">
    <property type="match status" value="1"/>
</dbReference>
<keyword evidence="3" id="KW-1185">Reference proteome</keyword>
<sequence>MSQERECFYCGCKKQLAEFSHEHIWPDALGGDHLPDFWKTDHVCRSCNNTSGVFVDGAFIKGFAVTGERANDALSYLPSDQPSGALPLNYLGVVQNVRPADGEVVDFWVCARGANVLHIRMEEKEDTWNAYAGGDPRRNSKKSKAGRVIVSFTSAEPYWVCTSLQSVLQHFPKAKRFVTNLELPADATKFRELDPSDAQQADDLRIVREFEELRERGEHVHCQVAIALHADGRFLAKVALAAGYQLFGSDFLATDYAMELRKGFREADPSKRHQLKIHGSGYLRGVTLDPISEKLRWPGGWQLAILNLSEKLALVVTAPTGRTMSIQISDDATLLSRLGPEYRDGVCWVTVPAAQTAIGPMPYPDYLAHMIGAAKAPNLAKLEALRSDPSRLPKTGLDDGK</sequence>
<organism evidence="2 3">
    <name type="scientific">Puniceibacterium sediminis</name>
    <dbReference type="NCBI Taxonomy" id="1608407"/>
    <lineage>
        <taxon>Bacteria</taxon>
        <taxon>Pseudomonadati</taxon>
        <taxon>Pseudomonadota</taxon>
        <taxon>Alphaproteobacteria</taxon>
        <taxon>Rhodobacterales</taxon>
        <taxon>Paracoccaceae</taxon>
        <taxon>Puniceibacterium</taxon>
    </lineage>
</organism>
<accession>A0A238VLH3</accession>
<reference evidence="2 3" key="1">
    <citation type="submission" date="2017-06" db="EMBL/GenBank/DDBJ databases">
        <authorList>
            <person name="Kim H.J."/>
            <person name="Triplett B.A."/>
        </authorList>
    </citation>
    <scope>NUCLEOTIDE SEQUENCE [LARGE SCALE GENOMIC DNA]</scope>
    <source>
        <strain evidence="2 3">DSM 29052</strain>
    </source>
</reference>
<dbReference type="Proteomes" id="UP000198417">
    <property type="component" value="Unassembled WGS sequence"/>
</dbReference>
<protein>
    <submittedName>
        <fullName evidence="2">HNH endonuclease</fullName>
    </submittedName>
</protein>
<dbReference type="AlphaFoldDB" id="A0A238VLH3"/>
<proteinExistence type="predicted"/>
<evidence type="ECO:0000313" key="2">
    <source>
        <dbReference type="EMBL" id="SNR34967.1"/>
    </source>
</evidence>
<dbReference type="RefSeq" id="WP_089269271.1">
    <property type="nucleotide sequence ID" value="NZ_FZNN01000002.1"/>
</dbReference>
<evidence type="ECO:0000313" key="3">
    <source>
        <dbReference type="Proteomes" id="UP000198417"/>
    </source>
</evidence>
<name>A0A238VLH3_9RHOB</name>
<keyword evidence="2" id="KW-0378">Hydrolase</keyword>
<dbReference type="Pfam" id="PF14279">
    <property type="entry name" value="HNH_5"/>
    <property type="match status" value="1"/>
</dbReference>
<dbReference type="OrthoDB" id="2804463at2"/>
<feature type="domain" description="HNH endonuclease 5" evidence="1">
    <location>
        <begin position="7"/>
        <end position="63"/>
    </location>
</feature>
<dbReference type="EMBL" id="FZNN01000002">
    <property type="protein sequence ID" value="SNR34967.1"/>
    <property type="molecule type" value="Genomic_DNA"/>
</dbReference>
<dbReference type="GO" id="GO:0004519">
    <property type="term" value="F:endonuclease activity"/>
    <property type="evidence" value="ECO:0007669"/>
    <property type="project" value="UniProtKB-KW"/>
</dbReference>
<keyword evidence="2" id="KW-0255">Endonuclease</keyword>